<dbReference type="GO" id="GO:0016787">
    <property type="term" value="F:hydrolase activity"/>
    <property type="evidence" value="ECO:0007669"/>
    <property type="project" value="UniProtKB-KW"/>
</dbReference>
<accession>A0AAD4GT21</accession>
<dbReference type="SUPFAM" id="SSF53474">
    <property type="entry name" value="alpha/beta-Hydrolases"/>
    <property type="match status" value="1"/>
</dbReference>
<keyword evidence="1" id="KW-0378">Hydrolase</keyword>
<dbReference type="PANTHER" id="PTHR22946">
    <property type="entry name" value="DIENELACTONE HYDROLASE DOMAIN-CONTAINING PROTEIN-RELATED"/>
    <property type="match status" value="1"/>
</dbReference>
<dbReference type="EMBL" id="VCAU01000069">
    <property type="protein sequence ID" value="KAF9886978.1"/>
    <property type="molecule type" value="Genomic_DNA"/>
</dbReference>
<name>A0AAD4GT21_ASPNN</name>
<comment type="similarity">
    <text evidence="2">Belongs to the AB hydrolase superfamily. FUS2 hydrolase family.</text>
</comment>
<dbReference type="Gene3D" id="1.20.1440.110">
    <property type="entry name" value="acylaminoacyl peptidase"/>
    <property type="match status" value="1"/>
</dbReference>
<dbReference type="AlphaFoldDB" id="A0AAD4GT21"/>
<evidence type="ECO:0000313" key="5">
    <source>
        <dbReference type="Proteomes" id="UP001194746"/>
    </source>
</evidence>
<dbReference type="PANTHER" id="PTHR22946:SF13">
    <property type="entry name" value="ALPHA_BETA HYDROLASE PSOB"/>
    <property type="match status" value="1"/>
</dbReference>
<keyword evidence="5" id="KW-1185">Reference proteome</keyword>
<evidence type="ECO:0000259" key="3">
    <source>
        <dbReference type="Pfam" id="PF12697"/>
    </source>
</evidence>
<gene>
    <name evidence="4" type="ORF">FE257_010719</name>
</gene>
<dbReference type="Proteomes" id="UP001194746">
    <property type="component" value="Unassembled WGS sequence"/>
</dbReference>
<evidence type="ECO:0000256" key="1">
    <source>
        <dbReference type="ARBA" id="ARBA00022801"/>
    </source>
</evidence>
<evidence type="ECO:0000256" key="2">
    <source>
        <dbReference type="ARBA" id="ARBA00038115"/>
    </source>
</evidence>
<dbReference type="InterPro" id="IPR000073">
    <property type="entry name" value="AB_hydrolase_1"/>
</dbReference>
<proteinExistence type="inferred from homology"/>
<dbReference type="Gene3D" id="3.40.50.1820">
    <property type="entry name" value="alpha/beta hydrolase"/>
    <property type="match status" value="1"/>
</dbReference>
<feature type="domain" description="AB hydrolase-1" evidence="3">
    <location>
        <begin position="178"/>
        <end position="324"/>
    </location>
</feature>
<dbReference type="Pfam" id="PF12697">
    <property type="entry name" value="Abhydrolase_6"/>
    <property type="match status" value="1"/>
</dbReference>
<reference evidence="4" key="1">
    <citation type="journal article" date="2019" name="Beilstein J. Org. Chem.">
        <title>Nanangenines: drimane sesquiterpenoids as the dominant metabolite cohort of a novel Australian fungus, Aspergillus nanangensis.</title>
        <authorList>
            <person name="Lacey H.J."/>
            <person name="Gilchrist C.L.M."/>
            <person name="Crombie A."/>
            <person name="Kalaitzis J.A."/>
            <person name="Vuong D."/>
            <person name="Rutledge P.J."/>
            <person name="Turner P."/>
            <person name="Pitt J.I."/>
            <person name="Lacey E."/>
            <person name="Chooi Y.H."/>
            <person name="Piggott A.M."/>
        </authorList>
    </citation>
    <scope>NUCLEOTIDE SEQUENCE</scope>
    <source>
        <strain evidence="4">MST-FP2251</strain>
    </source>
</reference>
<dbReference type="InterPro" id="IPR029058">
    <property type="entry name" value="AB_hydrolase_fold"/>
</dbReference>
<organism evidence="4 5">
    <name type="scientific">Aspergillus nanangensis</name>
    <dbReference type="NCBI Taxonomy" id="2582783"/>
    <lineage>
        <taxon>Eukaryota</taxon>
        <taxon>Fungi</taxon>
        <taxon>Dikarya</taxon>
        <taxon>Ascomycota</taxon>
        <taxon>Pezizomycotina</taxon>
        <taxon>Eurotiomycetes</taxon>
        <taxon>Eurotiomycetidae</taxon>
        <taxon>Eurotiales</taxon>
        <taxon>Aspergillaceae</taxon>
        <taxon>Aspergillus</taxon>
        <taxon>Aspergillus subgen. Circumdati</taxon>
    </lineage>
</organism>
<reference evidence="4" key="2">
    <citation type="submission" date="2020-02" db="EMBL/GenBank/DDBJ databases">
        <authorList>
            <person name="Gilchrist C.L.M."/>
            <person name="Chooi Y.-H."/>
        </authorList>
    </citation>
    <scope>NUCLEOTIDE SEQUENCE</scope>
    <source>
        <strain evidence="4">MST-FP2251</strain>
    </source>
</reference>
<sequence>MHKLFPHAPFFDFEAIRILGTTCYGGADVAEVLEAVSQITRNDPVSWETAWQRQAALAEKLAAEALQHGDRDGARAAYLRASNYTRASGYMYVSSPSSSSSSGPLVQDARALPIAEKVGALFRKALPLLDAPVHTLSIPYESYELPGYLYLPPATRRIPGRKIPVLVNSGGADSCQEELFYLNPAAGPGMGYAVVTFDGPGQGVMLRKYGLEMRPDWEVVTGAVVDFLERYAAEYPHLELDMNCIAVSGASMGGYYALRAAADPRVKACVSIDPFYDMWDFGTAHVSPLFIRGWTSGWLSGGVVDGLMAVLSRLSFQLRWEISVTGTFFGLSSPSEILLHMKNYTFSLSGDDTDQDESFLARVTCPVLLSGAGKSLYLDVDNHTRRCYDALVNVAERNKQLWIPESEGQGSLQAKMGAFRLCNQKTYRFLDECFGVCRNAL</sequence>
<evidence type="ECO:0000313" key="4">
    <source>
        <dbReference type="EMBL" id="KAF9886978.1"/>
    </source>
</evidence>
<protein>
    <recommendedName>
        <fullName evidence="3">AB hydrolase-1 domain-containing protein</fullName>
    </recommendedName>
</protein>
<comment type="caution">
    <text evidence="4">The sequence shown here is derived from an EMBL/GenBank/DDBJ whole genome shotgun (WGS) entry which is preliminary data.</text>
</comment>
<dbReference type="InterPro" id="IPR050261">
    <property type="entry name" value="FrsA_esterase"/>
</dbReference>